<keyword evidence="4" id="KW-1185">Reference proteome</keyword>
<protein>
    <recommendedName>
        <fullName evidence="2">PLL-like beta propeller domain-containing protein</fullName>
    </recommendedName>
</protein>
<evidence type="ECO:0000256" key="1">
    <source>
        <dbReference type="SAM" id="SignalP"/>
    </source>
</evidence>
<dbReference type="InterPro" id="IPR058502">
    <property type="entry name" value="PLL-like_beta-prop"/>
</dbReference>
<dbReference type="SUPFAM" id="SSF89372">
    <property type="entry name" value="Fucose-specific lectin"/>
    <property type="match status" value="1"/>
</dbReference>
<feature type="signal peptide" evidence="1">
    <location>
        <begin position="1"/>
        <end position="27"/>
    </location>
</feature>
<keyword evidence="1" id="KW-0732">Signal</keyword>
<dbReference type="EMBL" id="BAAATL010000001">
    <property type="protein sequence ID" value="GAA2465484.1"/>
    <property type="molecule type" value="Genomic_DNA"/>
</dbReference>
<sequence length="140" mass="14772">MNKIKAALVAATIALGGLGIAAAPAQADTCKLMGKAYNCGYTVTSEPLPNGTEQVFVIGTDRAVWTNWSLPDGSWYGWESMGGVAQSGISIWDVSDGGWVFSIVITGTDGNPWHRTRSAGGTWSPWSLPTCPEPDYNASC</sequence>
<evidence type="ECO:0000259" key="2">
    <source>
        <dbReference type="Pfam" id="PF26607"/>
    </source>
</evidence>
<evidence type="ECO:0000313" key="3">
    <source>
        <dbReference type="EMBL" id="GAA2465484.1"/>
    </source>
</evidence>
<feature type="domain" description="PLL-like beta propeller" evidence="2">
    <location>
        <begin position="52"/>
        <end position="126"/>
    </location>
</feature>
<evidence type="ECO:0000313" key="4">
    <source>
        <dbReference type="Proteomes" id="UP001501721"/>
    </source>
</evidence>
<organism evidence="3 4">
    <name type="scientific">Streptomyces graminearus</name>
    <dbReference type="NCBI Taxonomy" id="284030"/>
    <lineage>
        <taxon>Bacteria</taxon>
        <taxon>Bacillati</taxon>
        <taxon>Actinomycetota</taxon>
        <taxon>Actinomycetes</taxon>
        <taxon>Kitasatosporales</taxon>
        <taxon>Streptomycetaceae</taxon>
        <taxon>Streptomyces</taxon>
    </lineage>
</organism>
<accession>A0ABP5XWH6</accession>
<reference evidence="4" key="1">
    <citation type="journal article" date="2019" name="Int. J. Syst. Evol. Microbiol.">
        <title>The Global Catalogue of Microorganisms (GCM) 10K type strain sequencing project: providing services to taxonomists for standard genome sequencing and annotation.</title>
        <authorList>
            <consortium name="The Broad Institute Genomics Platform"/>
            <consortium name="The Broad Institute Genome Sequencing Center for Infectious Disease"/>
            <person name="Wu L."/>
            <person name="Ma J."/>
        </authorList>
    </citation>
    <scope>NUCLEOTIDE SEQUENCE [LARGE SCALE GENOMIC DNA]</scope>
    <source>
        <strain evidence="4">JCM 6923</strain>
    </source>
</reference>
<proteinExistence type="predicted"/>
<dbReference type="RefSeq" id="WP_136099534.1">
    <property type="nucleotide sequence ID" value="NZ_BAAATL010000001.1"/>
</dbReference>
<feature type="chain" id="PRO_5047318850" description="PLL-like beta propeller domain-containing protein" evidence="1">
    <location>
        <begin position="28"/>
        <end position="140"/>
    </location>
</feature>
<name>A0ABP5XWH6_9ACTN</name>
<gene>
    <name evidence="3" type="ORF">GCM10010422_02690</name>
</gene>
<dbReference type="Pfam" id="PF26607">
    <property type="entry name" value="DUF8189"/>
    <property type="match status" value="1"/>
</dbReference>
<dbReference type="Proteomes" id="UP001501721">
    <property type="component" value="Unassembled WGS sequence"/>
</dbReference>
<comment type="caution">
    <text evidence="3">The sequence shown here is derived from an EMBL/GenBank/DDBJ whole genome shotgun (WGS) entry which is preliminary data.</text>
</comment>